<proteinExistence type="predicted"/>
<evidence type="ECO:0000259" key="2">
    <source>
        <dbReference type="Pfam" id="PF26583"/>
    </source>
</evidence>
<reference evidence="3 4" key="1">
    <citation type="submission" date="2024-10" db="EMBL/GenBank/DDBJ databases">
        <authorList>
            <person name="Kim D."/>
        </authorList>
    </citation>
    <scope>NUCLEOTIDE SEQUENCE [LARGE SCALE GENOMIC DNA]</scope>
    <source>
        <strain evidence="3">Taebaek</strain>
    </source>
</reference>
<organism evidence="3 4">
    <name type="scientific">Heterodera schachtii</name>
    <name type="common">Sugarbeet cyst nematode worm</name>
    <name type="synonym">Tylenchus schachtii</name>
    <dbReference type="NCBI Taxonomy" id="97005"/>
    <lineage>
        <taxon>Eukaryota</taxon>
        <taxon>Metazoa</taxon>
        <taxon>Ecdysozoa</taxon>
        <taxon>Nematoda</taxon>
        <taxon>Chromadorea</taxon>
        <taxon>Rhabditida</taxon>
        <taxon>Tylenchina</taxon>
        <taxon>Tylenchomorpha</taxon>
        <taxon>Tylenchoidea</taxon>
        <taxon>Heteroderidae</taxon>
        <taxon>Heteroderinae</taxon>
        <taxon>Heterodera</taxon>
    </lineage>
</organism>
<feature type="region of interest" description="Disordered" evidence="1">
    <location>
        <begin position="218"/>
        <end position="260"/>
    </location>
</feature>
<dbReference type="EMBL" id="JBICCN010000312">
    <property type="protein sequence ID" value="KAL3078374.1"/>
    <property type="molecule type" value="Genomic_DNA"/>
</dbReference>
<dbReference type="Proteomes" id="UP001620645">
    <property type="component" value="Unassembled WGS sequence"/>
</dbReference>
<accession>A0ABD2IDS2</accession>
<evidence type="ECO:0000256" key="1">
    <source>
        <dbReference type="SAM" id="MobiDB-lite"/>
    </source>
</evidence>
<dbReference type="AlphaFoldDB" id="A0ABD2IDS2"/>
<name>A0ABD2IDS2_HETSC</name>
<sequence>MVHQPPMSSKKLSPTEELEKQYRDYKAQFEEWKEKNRDSVGTEAYINYVKQFELWEKDVEKRRAALRQKTENERLATAEREAAKLKREAEEKKKAEEAAARAYAEEQAQYMAMHQRALQDEQLQKQRVRQQQSVPAQQHQSPMKQSLSTTQLDLLSSPVSDCKASPTQQPQQQQKTMASNGKPDEDTSGADMLSAMQQMFSIVMGTNMAPSTNEKTVFENSSEMEENAAAAQGTSPQKLQQTQLEQTQPPQLWGTDGTTFTNSDSMFRRWNVRAAPSNFRVPYQPPPSGTPITPCWYFLRKMEEFKLAFAPPPSLNAPPPSNFAHGLHHLNVPPPIISAPASMSHPPPFITFPGPMIPPPNLNIPPPMIYGRKTVGALLFEGRNQLVKSVPFLRVERHFMFLN</sequence>
<evidence type="ECO:0000313" key="3">
    <source>
        <dbReference type="EMBL" id="KAL3078374.1"/>
    </source>
</evidence>
<evidence type="ECO:0000313" key="4">
    <source>
        <dbReference type="Proteomes" id="UP001620645"/>
    </source>
</evidence>
<gene>
    <name evidence="3" type="ORF">niasHS_012035</name>
</gene>
<keyword evidence="4" id="KW-1185">Reference proteome</keyword>
<feature type="region of interest" description="Disordered" evidence="1">
    <location>
        <begin position="66"/>
        <end position="189"/>
    </location>
</feature>
<protein>
    <recommendedName>
        <fullName evidence="2">YLPM1-like spectrin repeat domain-containing protein</fullName>
    </recommendedName>
</protein>
<feature type="compositionally biased region" description="Basic and acidic residues" evidence="1">
    <location>
        <begin position="66"/>
        <end position="99"/>
    </location>
</feature>
<comment type="caution">
    <text evidence="3">The sequence shown here is derived from an EMBL/GenBank/DDBJ whole genome shotgun (WGS) entry which is preliminary data.</text>
</comment>
<feature type="domain" description="YLPM1-like spectrin repeat" evidence="2">
    <location>
        <begin position="15"/>
        <end position="74"/>
    </location>
</feature>
<feature type="compositionally biased region" description="Low complexity" evidence="1">
    <location>
        <begin position="129"/>
        <end position="157"/>
    </location>
</feature>
<dbReference type="Pfam" id="PF26583">
    <property type="entry name" value="Spectrin_YLPM1"/>
    <property type="match status" value="1"/>
</dbReference>
<feature type="compositionally biased region" description="Low complexity" evidence="1">
    <location>
        <begin position="227"/>
        <end position="252"/>
    </location>
</feature>
<dbReference type="InterPro" id="IPR058903">
    <property type="entry name" value="Spectrin_YLPM1-like"/>
</dbReference>